<dbReference type="EMBL" id="JAHZST010000060">
    <property type="protein sequence ID" value="MBW8186731.1"/>
    <property type="molecule type" value="Genomic_DNA"/>
</dbReference>
<name>A0ABS7EAK1_9GAMM</name>
<keyword evidence="3" id="KW-1185">Reference proteome</keyword>
<protein>
    <submittedName>
        <fullName evidence="2">Cadherin-like domain-containing protein</fullName>
    </submittedName>
</protein>
<dbReference type="Proteomes" id="UP001195963">
    <property type="component" value="Unassembled WGS sequence"/>
</dbReference>
<comment type="caution">
    <text evidence="2">The sequence shown here is derived from an EMBL/GenBank/DDBJ whole genome shotgun (WGS) entry which is preliminary data.</text>
</comment>
<feature type="non-terminal residue" evidence="2">
    <location>
        <position position="168"/>
    </location>
</feature>
<proteinExistence type="predicted"/>
<feature type="non-terminal residue" evidence="2">
    <location>
        <position position="1"/>
    </location>
</feature>
<dbReference type="InterPro" id="IPR010221">
    <property type="entry name" value="VCBS_dom"/>
</dbReference>
<evidence type="ECO:0000313" key="3">
    <source>
        <dbReference type="Proteomes" id="UP001195963"/>
    </source>
</evidence>
<dbReference type="InterPro" id="IPR041690">
    <property type="entry name" value="Cadherin_5"/>
</dbReference>
<evidence type="ECO:0000259" key="1">
    <source>
        <dbReference type="Pfam" id="PF17892"/>
    </source>
</evidence>
<organism evidence="2 3">
    <name type="scientific">Shewanella nanhaiensis</name>
    <dbReference type="NCBI Taxonomy" id="2864872"/>
    <lineage>
        <taxon>Bacteria</taxon>
        <taxon>Pseudomonadati</taxon>
        <taxon>Pseudomonadota</taxon>
        <taxon>Gammaproteobacteria</taxon>
        <taxon>Alteromonadales</taxon>
        <taxon>Shewanellaceae</taxon>
        <taxon>Shewanella</taxon>
    </lineage>
</organism>
<feature type="domain" description="Cadherin-like" evidence="1">
    <location>
        <begin position="105"/>
        <end position="153"/>
    </location>
</feature>
<dbReference type="Pfam" id="PF17892">
    <property type="entry name" value="Cadherin_5"/>
    <property type="match status" value="2"/>
</dbReference>
<sequence length="168" mass="17441">NDAPQVSAAIREVTNEDEAPFTIDLLANSSDVDTTDNLSVSDVTETSGNDASGVVLVGNVFTVTPNAYDYLAVGESVELTYTYNVIDSNGGVTPTTATIIIEGRNDAPQVSAAIREVTNEDEAPFTIDLLANSSDVDTTDNLSVSDVTETSGNDASGVVLVGNVFTVT</sequence>
<reference evidence="2 3" key="1">
    <citation type="submission" date="2021-07" db="EMBL/GenBank/DDBJ databases">
        <title>Shewanella sp. nov, isolated from SCS.</title>
        <authorList>
            <person name="Cao W.R."/>
        </authorList>
    </citation>
    <scope>NUCLEOTIDE SEQUENCE [LARGE SCALE GENOMIC DNA]</scope>
    <source>
        <strain evidence="2 3">NR704-98</strain>
    </source>
</reference>
<evidence type="ECO:0000313" key="2">
    <source>
        <dbReference type="EMBL" id="MBW8186731.1"/>
    </source>
</evidence>
<accession>A0ABS7EAK1</accession>
<dbReference type="NCBIfam" id="TIGR01965">
    <property type="entry name" value="VCBS_repeat"/>
    <property type="match status" value="1"/>
</dbReference>
<gene>
    <name evidence="2" type="ORF">K0625_24330</name>
</gene>
<dbReference type="RefSeq" id="WP_220111928.1">
    <property type="nucleotide sequence ID" value="NZ_JAHZST010000060.1"/>
</dbReference>
<feature type="domain" description="Cadherin-like" evidence="1">
    <location>
        <begin position="1"/>
        <end position="101"/>
    </location>
</feature>